<keyword evidence="1" id="KW-0812">Transmembrane</keyword>
<keyword evidence="1" id="KW-0472">Membrane</keyword>
<comment type="caution">
    <text evidence="2">The sequence shown here is derived from an EMBL/GenBank/DDBJ whole genome shotgun (WGS) entry which is preliminary data.</text>
</comment>
<proteinExistence type="predicted"/>
<sequence length="68" mass="7739">MGRIAGFVYNHSRIIIVLVAILNIVALASFFRFELDTDFLNLFTKGNPKTEEYNQLQEKYQIGEAISG</sequence>
<evidence type="ECO:0000313" key="2">
    <source>
        <dbReference type="EMBL" id="GAH62011.1"/>
    </source>
</evidence>
<protein>
    <submittedName>
        <fullName evidence="2">Uncharacterized protein</fullName>
    </submittedName>
</protein>
<feature type="non-terminal residue" evidence="2">
    <location>
        <position position="68"/>
    </location>
</feature>
<accession>X1GVT1</accession>
<organism evidence="2">
    <name type="scientific">marine sediment metagenome</name>
    <dbReference type="NCBI Taxonomy" id="412755"/>
    <lineage>
        <taxon>unclassified sequences</taxon>
        <taxon>metagenomes</taxon>
        <taxon>ecological metagenomes</taxon>
    </lineage>
</organism>
<keyword evidence="1" id="KW-1133">Transmembrane helix</keyword>
<reference evidence="2" key="1">
    <citation type="journal article" date="2014" name="Front. Microbiol.">
        <title>High frequency of phylogenetically diverse reductive dehalogenase-homologous genes in deep subseafloor sedimentary metagenomes.</title>
        <authorList>
            <person name="Kawai M."/>
            <person name="Futagami T."/>
            <person name="Toyoda A."/>
            <person name="Takaki Y."/>
            <person name="Nishi S."/>
            <person name="Hori S."/>
            <person name="Arai W."/>
            <person name="Tsubouchi T."/>
            <person name="Morono Y."/>
            <person name="Uchiyama I."/>
            <person name="Ito T."/>
            <person name="Fujiyama A."/>
            <person name="Inagaki F."/>
            <person name="Takami H."/>
        </authorList>
    </citation>
    <scope>NUCLEOTIDE SEQUENCE</scope>
    <source>
        <strain evidence="2">Expedition CK06-06</strain>
    </source>
</reference>
<evidence type="ECO:0000256" key="1">
    <source>
        <dbReference type="SAM" id="Phobius"/>
    </source>
</evidence>
<dbReference type="AlphaFoldDB" id="X1GVT1"/>
<name>X1GVT1_9ZZZZ</name>
<dbReference type="EMBL" id="BARU01032814">
    <property type="protein sequence ID" value="GAH62011.1"/>
    <property type="molecule type" value="Genomic_DNA"/>
</dbReference>
<feature type="transmembrane region" description="Helical" evidence="1">
    <location>
        <begin position="12"/>
        <end position="33"/>
    </location>
</feature>
<gene>
    <name evidence="2" type="ORF">S03H2_51697</name>
</gene>